<accession>A0ABP9ENF9</accession>
<dbReference type="EMBL" id="BAABJZ010000023">
    <property type="protein sequence ID" value="GAA4883036.1"/>
    <property type="molecule type" value="Genomic_DNA"/>
</dbReference>
<proteinExistence type="predicted"/>
<evidence type="ECO:0000313" key="1">
    <source>
        <dbReference type="EMBL" id="GAA4883036.1"/>
    </source>
</evidence>
<dbReference type="RefSeq" id="WP_345334893.1">
    <property type="nucleotide sequence ID" value="NZ_BAABJZ010000023.1"/>
</dbReference>
<comment type="caution">
    <text evidence="1">The sequence shown here is derived from an EMBL/GenBank/DDBJ whole genome shotgun (WGS) entry which is preliminary data.</text>
</comment>
<keyword evidence="2" id="KW-1185">Reference proteome</keyword>
<gene>
    <name evidence="1" type="ORF">GCM10023333_16640</name>
</gene>
<dbReference type="PANTHER" id="PTHR35399:SF2">
    <property type="entry name" value="DUF839 DOMAIN-CONTAINING PROTEIN"/>
    <property type="match status" value="1"/>
</dbReference>
<dbReference type="InterPro" id="IPR008557">
    <property type="entry name" value="PhoX"/>
</dbReference>
<dbReference type="PROSITE" id="PS51257">
    <property type="entry name" value="PROKAR_LIPOPROTEIN"/>
    <property type="match status" value="1"/>
</dbReference>
<reference evidence="2" key="1">
    <citation type="journal article" date="2019" name="Int. J. Syst. Evol. Microbiol.">
        <title>The Global Catalogue of Microorganisms (GCM) 10K type strain sequencing project: providing services to taxonomists for standard genome sequencing and annotation.</title>
        <authorList>
            <consortium name="The Broad Institute Genomics Platform"/>
            <consortium name="The Broad Institute Genome Sequencing Center for Infectious Disease"/>
            <person name="Wu L."/>
            <person name="Ma J."/>
        </authorList>
    </citation>
    <scope>NUCLEOTIDE SEQUENCE [LARGE SCALE GENOMIC DNA]</scope>
    <source>
        <strain evidence="2">JCM 18401</strain>
    </source>
</reference>
<organism evidence="1 2">
    <name type="scientific">Ferrimonas pelagia</name>
    <dbReference type="NCBI Taxonomy" id="1177826"/>
    <lineage>
        <taxon>Bacteria</taxon>
        <taxon>Pseudomonadati</taxon>
        <taxon>Pseudomonadota</taxon>
        <taxon>Gammaproteobacteria</taxon>
        <taxon>Alteromonadales</taxon>
        <taxon>Ferrimonadaceae</taxon>
        <taxon>Ferrimonas</taxon>
    </lineage>
</organism>
<evidence type="ECO:0008006" key="3">
    <source>
        <dbReference type="Google" id="ProtNLM"/>
    </source>
</evidence>
<dbReference type="Pfam" id="PF05787">
    <property type="entry name" value="PhoX"/>
    <property type="match status" value="1"/>
</dbReference>
<evidence type="ECO:0000313" key="2">
    <source>
        <dbReference type="Proteomes" id="UP001499988"/>
    </source>
</evidence>
<dbReference type="Proteomes" id="UP001499988">
    <property type="component" value="Unassembled WGS sequence"/>
</dbReference>
<name>A0ABP9ENF9_9GAMM</name>
<protein>
    <recommendedName>
        <fullName evidence="3">Lipoprotein</fullName>
    </recommendedName>
</protein>
<sequence>MNKNKISLLAVAVALGLTGCWQKEIDRAPPSSKPEKPEYELPARQGELMRLATAPIAGQVTGMVVRDDSLLMNVKHPNSNATGEVPITAGVITQFANLDLRQIDVDFDNSSWPTTAGERQTLWSTFAGLEIIAEVAEDGLGDIQYVVDKDGEAELSDELESNVLLVADDGTQILYTAWDDNPGAISRLLLDKNDQVLDTELVDLSGVAGTAGVRKGNLTPWGTPLFAEHGATETGSEAPTLTDWNKPLEQEDAALPIRSESDIADRLDAYLGEGEFPNPYRYGYMMELTNPEGEVSVEKRFAMGRFEHDSAMIMPNGTTVYLGQGGIGGVLYKFEADSANELRSGTLYAAKVHQDIPYNHPSLVSFDVEWIELGRATDAEVEGWIADFDGIDMDDYVEGQSSYLTNADVLAWSVGASHYPSVAEGGNPTTAGLAMDDRVVFLETRQAAKFLGASAEWSNMSGLTFNTERAAQAQYGSSALDEDVTQAYAYFAIPTLSHQMVWAFGDIQLTTDTGYCGMVYRMPIDDNFEINRIEPALFGDKKYPDHNEANGRCHRDSPAQPSELVVMDDGRVLVAEEFTALNQGGHQNAAVWLYDPYKE</sequence>
<dbReference type="PANTHER" id="PTHR35399">
    <property type="entry name" value="SLR8030 PROTEIN"/>
    <property type="match status" value="1"/>
</dbReference>